<dbReference type="Pfam" id="PF03547">
    <property type="entry name" value="Mem_trans"/>
    <property type="match status" value="1"/>
</dbReference>
<evidence type="ECO:0000256" key="7">
    <source>
        <dbReference type="ARBA" id="ARBA00023136"/>
    </source>
</evidence>
<dbReference type="AlphaFoldDB" id="A0A430AL53"/>
<gene>
    <name evidence="9" type="ORF">CBF30_04015</name>
</gene>
<keyword evidence="10" id="KW-1185">Reference proteome</keyword>
<keyword evidence="5 8" id="KW-0812">Transmembrane</keyword>
<evidence type="ECO:0000313" key="10">
    <source>
        <dbReference type="Proteomes" id="UP000288669"/>
    </source>
</evidence>
<protein>
    <submittedName>
        <fullName evidence="9">Transporter</fullName>
    </submittedName>
</protein>
<dbReference type="Proteomes" id="UP000288669">
    <property type="component" value="Unassembled WGS sequence"/>
</dbReference>
<feature type="transmembrane region" description="Helical" evidence="8">
    <location>
        <begin position="209"/>
        <end position="226"/>
    </location>
</feature>
<evidence type="ECO:0000256" key="1">
    <source>
        <dbReference type="ARBA" id="ARBA00004651"/>
    </source>
</evidence>
<reference evidence="9 10" key="1">
    <citation type="submission" date="2017-05" db="EMBL/GenBank/DDBJ databases">
        <title>Vagococcus spp. assemblies.</title>
        <authorList>
            <person name="Gulvik C.A."/>
        </authorList>
    </citation>
    <scope>NUCLEOTIDE SEQUENCE [LARGE SCALE GENOMIC DNA]</scope>
    <source>
        <strain evidence="9 10">DSM 24756</strain>
    </source>
</reference>
<evidence type="ECO:0000256" key="5">
    <source>
        <dbReference type="ARBA" id="ARBA00022692"/>
    </source>
</evidence>
<feature type="transmembrane region" description="Helical" evidence="8">
    <location>
        <begin position="98"/>
        <end position="121"/>
    </location>
</feature>
<feature type="transmembrane region" description="Helical" evidence="8">
    <location>
        <begin position="127"/>
        <end position="149"/>
    </location>
</feature>
<dbReference type="GO" id="GO:0055085">
    <property type="term" value="P:transmembrane transport"/>
    <property type="evidence" value="ECO:0007669"/>
    <property type="project" value="InterPro"/>
</dbReference>
<dbReference type="OrthoDB" id="9798064at2"/>
<dbReference type="GO" id="GO:0005886">
    <property type="term" value="C:plasma membrane"/>
    <property type="evidence" value="ECO:0007669"/>
    <property type="project" value="UniProtKB-SubCell"/>
</dbReference>
<dbReference type="Gene3D" id="1.20.1530.20">
    <property type="match status" value="1"/>
</dbReference>
<comment type="similarity">
    <text evidence="2">Belongs to the auxin efflux carrier (TC 2.A.69) family.</text>
</comment>
<evidence type="ECO:0000256" key="8">
    <source>
        <dbReference type="SAM" id="Phobius"/>
    </source>
</evidence>
<keyword evidence="6 8" id="KW-1133">Transmembrane helix</keyword>
<evidence type="ECO:0000256" key="6">
    <source>
        <dbReference type="ARBA" id="ARBA00022989"/>
    </source>
</evidence>
<feature type="transmembrane region" description="Helical" evidence="8">
    <location>
        <begin position="294"/>
        <end position="312"/>
    </location>
</feature>
<dbReference type="PANTHER" id="PTHR36838:SF1">
    <property type="entry name" value="SLR1864 PROTEIN"/>
    <property type="match status" value="1"/>
</dbReference>
<evidence type="ECO:0000256" key="3">
    <source>
        <dbReference type="ARBA" id="ARBA00022448"/>
    </source>
</evidence>
<feature type="transmembrane region" description="Helical" evidence="8">
    <location>
        <begin position="233"/>
        <end position="254"/>
    </location>
</feature>
<feature type="transmembrane region" description="Helical" evidence="8">
    <location>
        <begin position="170"/>
        <end position="189"/>
    </location>
</feature>
<dbReference type="EMBL" id="NGJZ01000001">
    <property type="protein sequence ID" value="RSU08806.1"/>
    <property type="molecule type" value="Genomic_DNA"/>
</dbReference>
<name>A0A430AL53_9ENTE</name>
<organism evidence="9 10">
    <name type="scientific">Vagococcus entomophilus</name>
    <dbReference type="NCBI Taxonomy" id="1160095"/>
    <lineage>
        <taxon>Bacteria</taxon>
        <taxon>Bacillati</taxon>
        <taxon>Bacillota</taxon>
        <taxon>Bacilli</taxon>
        <taxon>Lactobacillales</taxon>
        <taxon>Enterococcaceae</taxon>
        <taxon>Vagococcus</taxon>
    </lineage>
</organism>
<evidence type="ECO:0000256" key="4">
    <source>
        <dbReference type="ARBA" id="ARBA00022475"/>
    </source>
</evidence>
<sequence length="313" mass="35489">MLTAYLNIFVIFALMFLGYLLTWKKWFDNMIADTFSKLVLNFALPASMFLNITQKFSKDQFLHLFKGMLLPITSILVTFVISIIYAKLTKVPRSRQGTFETMFTASNTIFIGLPINLAIFGEVAVPYVLLYYICNTTFFWTIGVYLIATDSPGIKQSQIKFNFFTAIKQIFSPALLGFIVGLFWLLLGIPTPHFVKDFLGYLGDLTTPLSMLFIGTIVYFTGITNLKMNKDTFGVLLGRYLISPLVVLGLSYIIPIPPMMLKVFIIQSAMPVQNSVPILTRSYKADTEFSTTSLTYSVLLYLFIIPILLHFVF</sequence>
<proteinExistence type="inferred from homology"/>
<comment type="caution">
    <text evidence="9">The sequence shown here is derived from an EMBL/GenBank/DDBJ whole genome shotgun (WGS) entry which is preliminary data.</text>
</comment>
<feature type="transmembrane region" description="Helical" evidence="8">
    <location>
        <begin position="64"/>
        <end position="86"/>
    </location>
</feature>
<feature type="transmembrane region" description="Helical" evidence="8">
    <location>
        <begin position="6"/>
        <end position="23"/>
    </location>
</feature>
<dbReference type="InterPro" id="IPR038770">
    <property type="entry name" value="Na+/solute_symporter_sf"/>
</dbReference>
<comment type="subcellular location">
    <subcellularLocation>
        <location evidence="1">Cell membrane</location>
        <topology evidence="1">Multi-pass membrane protein</topology>
    </subcellularLocation>
</comment>
<accession>A0A430AL53</accession>
<dbReference type="PANTHER" id="PTHR36838">
    <property type="entry name" value="AUXIN EFFLUX CARRIER FAMILY PROTEIN"/>
    <property type="match status" value="1"/>
</dbReference>
<evidence type="ECO:0000256" key="2">
    <source>
        <dbReference type="ARBA" id="ARBA00010145"/>
    </source>
</evidence>
<keyword evidence="7 8" id="KW-0472">Membrane</keyword>
<keyword evidence="4" id="KW-1003">Cell membrane</keyword>
<keyword evidence="3" id="KW-0813">Transport</keyword>
<feature type="transmembrane region" description="Helical" evidence="8">
    <location>
        <begin position="35"/>
        <end position="52"/>
    </location>
</feature>
<evidence type="ECO:0000313" key="9">
    <source>
        <dbReference type="EMBL" id="RSU08806.1"/>
    </source>
</evidence>
<dbReference type="RefSeq" id="WP_126823777.1">
    <property type="nucleotide sequence ID" value="NZ_JBHLWU010000001.1"/>
</dbReference>
<dbReference type="InterPro" id="IPR004776">
    <property type="entry name" value="Mem_transp_PIN-like"/>
</dbReference>